<reference evidence="1 2" key="1">
    <citation type="journal article" date="2023" name="G3 (Bethesda)">
        <title>A chromosome-length genome assembly and annotation of blackberry (Rubus argutus, cv. 'Hillquist').</title>
        <authorList>
            <person name="Bruna T."/>
            <person name="Aryal R."/>
            <person name="Dudchenko O."/>
            <person name="Sargent D.J."/>
            <person name="Mead D."/>
            <person name="Buti M."/>
            <person name="Cavallini A."/>
            <person name="Hytonen T."/>
            <person name="Andres J."/>
            <person name="Pham M."/>
            <person name="Weisz D."/>
            <person name="Mascagni F."/>
            <person name="Usai G."/>
            <person name="Natali L."/>
            <person name="Bassil N."/>
            <person name="Fernandez G.E."/>
            <person name="Lomsadze A."/>
            <person name="Armour M."/>
            <person name="Olukolu B."/>
            <person name="Poorten T."/>
            <person name="Britton C."/>
            <person name="Davik J."/>
            <person name="Ashrafi H."/>
            <person name="Aiden E.L."/>
            <person name="Borodovsky M."/>
            <person name="Worthington M."/>
        </authorList>
    </citation>
    <scope>NUCLEOTIDE SEQUENCE [LARGE SCALE GENOMIC DNA]</scope>
    <source>
        <strain evidence="1">PI 553951</strain>
    </source>
</reference>
<dbReference type="InterPro" id="IPR011043">
    <property type="entry name" value="Gal_Oxase/kelch_b-propeller"/>
</dbReference>
<evidence type="ECO:0000313" key="1">
    <source>
        <dbReference type="EMBL" id="KAK9913673.1"/>
    </source>
</evidence>
<keyword evidence="2" id="KW-1185">Reference proteome</keyword>
<dbReference type="InterPro" id="IPR015915">
    <property type="entry name" value="Kelch-typ_b-propeller"/>
</dbReference>
<gene>
    <name evidence="1" type="ORF">M0R45_037483</name>
</gene>
<evidence type="ECO:0000313" key="2">
    <source>
        <dbReference type="Proteomes" id="UP001457282"/>
    </source>
</evidence>
<organism evidence="1 2">
    <name type="scientific">Rubus argutus</name>
    <name type="common">Southern blackberry</name>
    <dbReference type="NCBI Taxonomy" id="59490"/>
    <lineage>
        <taxon>Eukaryota</taxon>
        <taxon>Viridiplantae</taxon>
        <taxon>Streptophyta</taxon>
        <taxon>Embryophyta</taxon>
        <taxon>Tracheophyta</taxon>
        <taxon>Spermatophyta</taxon>
        <taxon>Magnoliopsida</taxon>
        <taxon>eudicotyledons</taxon>
        <taxon>Gunneridae</taxon>
        <taxon>Pentapetalae</taxon>
        <taxon>rosids</taxon>
        <taxon>fabids</taxon>
        <taxon>Rosales</taxon>
        <taxon>Rosaceae</taxon>
        <taxon>Rosoideae</taxon>
        <taxon>Rosoideae incertae sedis</taxon>
        <taxon>Rubus</taxon>
    </lineage>
</organism>
<dbReference type="Proteomes" id="UP001457282">
    <property type="component" value="Unassembled WGS sequence"/>
</dbReference>
<accession>A0AAW1W4A1</accession>
<dbReference type="SUPFAM" id="SSF50965">
    <property type="entry name" value="Galactose oxidase, central domain"/>
    <property type="match status" value="1"/>
</dbReference>
<proteinExistence type="predicted"/>
<name>A0AAW1W4A1_RUBAR</name>
<dbReference type="EMBL" id="JBEDUW010000007">
    <property type="protein sequence ID" value="KAK9913673.1"/>
    <property type="molecule type" value="Genomic_DNA"/>
</dbReference>
<dbReference type="AlphaFoldDB" id="A0AAW1W4A1"/>
<dbReference type="Gene3D" id="2.120.10.80">
    <property type="entry name" value="Kelch-type beta propeller"/>
    <property type="match status" value="1"/>
</dbReference>
<comment type="caution">
    <text evidence="1">The sequence shown here is derived from an EMBL/GenBank/DDBJ whole genome shotgun (WGS) entry which is preliminary data.</text>
</comment>
<sequence>MDPRGGGSRTELPSKFPTKCGTTPQLLGISDKNIYAYSHGYGCVGGSSIMVRYDLETNEWDCLFTGFWGHWTPGVVLYGDSYLLCFGTDHPTDRSSHTDIGVYVFDIRQRQWLEEPVKGLDGALPVLPDVEDKHLYLDSFLPCLFQIGTHRFALVWDQSLEEPDRCQLHCHKFTSDHTPCSSSSSSLQPSIVARLLSDGVLTIDIPPSRLLGCTIAM</sequence>
<protein>
    <submittedName>
        <fullName evidence="1">Uncharacterized protein</fullName>
    </submittedName>
</protein>